<feature type="region of interest" description="Disordered" evidence="1">
    <location>
        <begin position="322"/>
        <end position="353"/>
    </location>
</feature>
<dbReference type="InterPro" id="IPR036028">
    <property type="entry name" value="SH3-like_dom_sf"/>
</dbReference>
<reference evidence="3" key="3">
    <citation type="submission" date="2025-08" db="UniProtKB">
        <authorList>
            <consortium name="RefSeq"/>
        </authorList>
    </citation>
    <scope>IDENTIFICATION</scope>
    <source>
        <strain evidence="3">CBS 342.82</strain>
    </source>
</reference>
<dbReference type="InterPro" id="IPR053039">
    <property type="entry name" value="Polarity_Bud-Selection_Reg"/>
</dbReference>
<accession>A0A6J3MG34</accession>
<dbReference type="GO" id="GO:0030950">
    <property type="term" value="P:establishment or maintenance of actin cytoskeleton polarity"/>
    <property type="evidence" value="ECO:0007669"/>
    <property type="project" value="TreeGrafter"/>
</dbReference>
<sequence length="591" mass="66157">MTRPGLVRADTVDLQDTENPTASNHQKHPQPNGIAPHQAAQVQHAMEERHSEEQSLDNVWRDQGEEDAGANGEQEKTNGEEDHGEAGESEGESEDDMMDRISSSPSIDDGGFSFHSSPPITVWPSLSPRSWPARYSSLSAGTSSASTPTRETFNQSACNLSSSSSSSPFVESPRNLPLHPLRSVRGSVSYARSPTRSESFSGEQRMAWSPALGDDEFLFSCEYHQMGKYETDRGRSLGLDDEEPRRLCSSHDMHINGRESYQSNFAESAASKCEWHSAFQDAPNQIDSPPGEPPNASFTSWIDGKFEHLSVIDRHANSHRPAQIDTLNSNPFDNHLSDSAGDPVEQSDDKDTFLDPNDRLIDSGWGGECLRDIEDIDFEFVYALHTFVATVEGQANATKGDTMVLLDDSNSYWWLVRVVKDSSIGEDLLNLYFVLSLANAVKDTCLLNISRLLQSDSPASTSTEISTFRRRCSVTTRKKQGIPSRRRCAGATPRRCNSLHPLTLRLLIMIIRAMKRARRLNPISTGRRLRQVRSRRQPRRPPLSSRRRHPQKYEPAHRLTELRSIANRLPWLPVRLPLLVSLTMSHSCRLS</sequence>
<feature type="region of interest" description="Disordered" evidence="1">
    <location>
        <begin position="1"/>
        <end position="116"/>
    </location>
</feature>
<dbReference type="GeneID" id="54356870"/>
<dbReference type="OrthoDB" id="3890753at2759"/>
<proteinExistence type="predicted"/>
<dbReference type="PANTHER" id="PTHR47775">
    <property type="entry name" value="BUD SITE SELECTION PROTEIN 14"/>
    <property type="match status" value="1"/>
</dbReference>
<dbReference type="GO" id="GO:0015630">
    <property type="term" value="C:microtubule cytoskeleton"/>
    <property type="evidence" value="ECO:0007669"/>
    <property type="project" value="TreeGrafter"/>
</dbReference>
<feature type="compositionally biased region" description="Basic and acidic residues" evidence="1">
    <location>
        <begin position="45"/>
        <end position="63"/>
    </location>
</feature>
<organism evidence="3">
    <name type="scientific">Dissoconium aciculare CBS 342.82</name>
    <dbReference type="NCBI Taxonomy" id="1314786"/>
    <lineage>
        <taxon>Eukaryota</taxon>
        <taxon>Fungi</taxon>
        <taxon>Dikarya</taxon>
        <taxon>Ascomycota</taxon>
        <taxon>Pezizomycotina</taxon>
        <taxon>Dothideomycetes</taxon>
        <taxon>Dothideomycetidae</taxon>
        <taxon>Mycosphaerellales</taxon>
        <taxon>Dissoconiaceae</taxon>
        <taxon>Dissoconium</taxon>
    </lineage>
</organism>
<reference evidence="3" key="1">
    <citation type="submission" date="2020-01" db="EMBL/GenBank/DDBJ databases">
        <authorList>
            <consortium name="DOE Joint Genome Institute"/>
            <person name="Haridas S."/>
            <person name="Albert R."/>
            <person name="Binder M."/>
            <person name="Bloem J."/>
            <person name="Labutti K."/>
            <person name="Salamov A."/>
            <person name="Andreopoulos B."/>
            <person name="Baker S.E."/>
            <person name="Barry K."/>
            <person name="Bills G."/>
            <person name="Bluhm B.H."/>
            <person name="Cannon C."/>
            <person name="Castanera R."/>
            <person name="Culley D.E."/>
            <person name="Daum C."/>
            <person name="Ezra D."/>
            <person name="Gonzalez J.B."/>
            <person name="Henrissat B."/>
            <person name="Kuo A."/>
            <person name="Liang C."/>
            <person name="Lipzen A."/>
            <person name="Lutzoni F."/>
            <person name="Magnuson J."/>
            <person name="Mondo S."/>
            <person name="Nolan M."/>
            <person name="Ohm R."/>
            <person name="Pangilinan J."/>
            <person name="Park H.-J."/>
            <person name="Ramirez L."/>
            <person name="Alfaro M."/>
            <person name="Sun H."/>
            <person name="Tritt A."/>
            <person name="Yoshinaga Y."/>
            <person name="Zwiers L.-H."/>
            <person name="Turgeon B.G."/>
            <person name="Goodwin S.B."/>
            <person name="Spatafora J.W."/>
            <person name="Crous P.W."/>
            <person name="Grigoriev I.V."/>
        </authorList>
    </citation>
    <scope>NUCLEOTIDE SEQUENCE</scope>
    <source>
        <strain evidence="3">CBS 342.82</strain>
    </source>
</reference>
<reference evidence="3" key="2">
    <citation type="submission" date="2020-04" db="EMBL/GenBank/DDBJ databases">
        <authorList>
            <consortium name="NCBI Genome Project"/>
        </authorList>
    </citation>
    <scope>NUCLEOTIDE SEQUENCE</scope>
    <source>
        <strain evidence="3">CBS 342.82</strain>
    </source>
</reference>
<dbReference type="AlphaFoldDB" id="A0A6J3MG34"/>
<feature type="region of interest" description="Disordered" evidence="1">
    <location>
        <begin position="135"/>
        <end position="174"/>
    </location>
</feature>
<dbReference type="GO" id="GO:0008104">
    <property type="term" value="P:intracellular protein localization"/>
    <property type="evidence" value="ECO:0007669"/>
    <property type="project" value="TreeGrafter"/>
</dbReference>
<evidence type="ECO:0000313" key="2">
    <source>
        <dbReference type="Proteomes" id="UP000504637"/>
    </source>
</evidence>
<feature type="compositionally biased region" description="Basic residues" evidence="1">
    <location>
        <begin position="527"/>
        <end position="550"/>
    </location>
</feature>
<feature type="compositionally biased region" description="Polar residues" evidence="1">
    <location>
        <begin position="148"/>
        <end position="160"/>
    </location>
</feature>
<dbReference type="RefSeq" id="XP_033463956.1">
    <property type="nucleotide sequence ID" value="XM_033599071.1"/>
</dbReference>
<evidence type="ECO:0008006" key="4">
    <source>
        <dbReference type="Google" id="ProtNLM"/>
    </source>
</evidence>
<dbReference type="GO" id="GO:0051286">
    <property type="term" value="C:cell tip"/>
    <property type="evidence" value="ECO:0007669"/>
    <property type="project" value="TreeGrafter"/>
</dbReference>
<keyword evidence="2" id="KW-1185">Reference proteome</keyword>
<feature type="compositionally biased region" description="Acidic residues" evidence="1">
    <location>
        <begin position="87"/>
        <end position="97"/>
    </location>
</feature>
<feature type="compositionally biased region" description="Basic and acidic residues" evidence="1">
    <location>
        <begin position="73"/>
        <end position="86"/>
    </location>
</feature>
<feature type="region of interest" description="Disordered" evidence="1">
    <location>
        <begin position="522"/>
        <end position="555"/>
    </location>
</feature>
<protein>
    <recommendedName>
        <fullName evidence="4">SH3 domain-containing protein</fullName>
    </recommendedName>
</protein>
<evidence type="ECO:0000256" key="1">
    <source>
        <dbReference type="SAM" id="MobiDB-lite"/>
    </source>
</evidence>
<dbReference type="PANTHER" id="PTHR47775:SF1">
    <property type="entry name" value="BUD SITE SELECTION PROTEIN 14"/>
    <property type="match status" value="1"/>
</dbReference>
<evidence type="ECO:0000313" key="3">
    <source>
        <dbReference type="RefSeq" id="XP_033463956.1"/>
    </source>
</evidence>
<gene>
    <name evidence="3" type="ORF">K489DRAFT_1352</name>
</gene>
<dbReference type="SUPFAM" id="SSF50044">
    <property type="entry name" value="SH3-domain"/>
    <property type="match status" value="1"/>
</dbReference>
<name>A0A6J3MG34_9PEZI</name>
<dbReference type="Proteomes" id="UP000504637">
    <property type="component" value="Unplaced"/>
</dbReference>
<feature type="compositionally biased region" description="Low complexity" evidence="1">
    <location>
        <begin position="136"/>
        <end position="147"/>
    </location>
</feature>